<dbReference type="InterPro" id="IPR056702">
    <property type="entry name" value="DUF7800"/>
</dbReference>
<feature type="region of interest" description="Disordered" evidence="1">
    <location>
        <begin position="118"/>
        <end position="192"/>
    </location>
</feature>
<dbReference type="PANTHER" id="PTHR37031:SF2">
    <property type="entry name" value="PHOD-LIKE PHOSPHATASE METALLOPHOSPHATASE DOMAIN-CONTAINING PROTEIN"/>
    <property type="match status" value="1"/>
</dbReference>
<dbReference type="CDD" id="cd07389">
    <property type="entry name" value="MPP_PhoD"/>
    <property type="match status" value="1"/>
</dbReference>
<dbReference type="Pfam" id="PF25077">
    <property type="entry name" value="DUF7800"/>
    <property type="match status" value="1"/>
</dbReference>
<dbReference type="EMBL" id="CP108169">
    <property type="protein sequence ID" value="WTQ73374.1"/>
    <property type="molecule type" value="Genomic_DNA"/>
</dbReference>
<feature type="domain" description="DUF7800" evidence="3">
    <location>
        <begin position="1"/>
        <end position="93"/>
    </location>
</feature>
<dbReference type="InterPro" id="IPR038607">
    <property type="entry name" value="PhoD-like_sf"/>
</dbReference>
<organism evidence="4">
    <name type="scientific">Streptomyces sp. NBC_00148</name>
    <dbReference type="NCBI Taxonomy" id="2903626"/>
    <lineage>
        <taxon>Bacteria</taxon>
        <taxon>Bacillati</taxon>
        <taxon>Actinomycetota</taxon>
        <taxon>Actinomycetes</taxon>
        <taxon>Kitasatosporales</taxon>
        <taxon>Streptomycetaceae</taxon>
        <taxon>Streptomyces</taxon>
    </lineage>
</organism>
<dbReference type="Gene3D" id="3.60.21.70">
    <property type="entry name" value="PhoD-like phosphatase"/>
    <property type="match status" value="1"/>
</dbReference>
<dbReference type="SUPFAM" id="SSF56300">
    <property type="entry name" value="Metallo-dependent phosphatases"/>
    <property type="match status" value="1"/>
</dbReference>
<feature type="domain" description="PhoD-like phosphatase metallophosphatase" evidence="2">
    <location>
        <begin position="209"/>
        <end position="533"/>
    </location>
</feature>
<protein>
    <submittedName>
        <fullName evidence="4">Alkaline phosphatase family protein</fullName>
    </submittedName>
</protein>
<proteinExistence type="predicted"/>
<sequence length="619" mass="68356">MAGLRLGPLLRYVDWESGSRATVWVEATRPCTAEVRCADGASGSSPTFAVQGHHYALVVVTGLAPGSTTPYEVLLDGRRVWPPEESRFPPSTITTPAVPQPEEAGPVRVAFGSCRWAAPPAHGHGPRLHTGTRDPSPTTGDPSPTTGDPSPSSRLRSSRGDPSPSSRLRSSRGDPSPSSRLRSSRGDPIGPDALDALASRLASDPEAVRPDVLLLLGDQVYADETSPATRRRLAARRDLDEAPGAEVADYEEYTHLYDESWQDPEVRWLLSTVPSCMIFDDHDVVDDWNTSAAWVQDMRRTPWWHERIVSGLMSYWVYQHLGNLSPEALEADPVYAAVRAAPDGTETLRAHAASADADPARVRWSYRRVFGRVRLLMVDTRAARSLEEQQRSMLRAEEERWLRDEMLTDPGAYDHLLIGTSLPWLLPPLIHDAETWNAALCRGDRGERWARLGEKVRRAGDLEHWAAFPESFRRLSELLREAGRGSDAPATVCVLSGDVHHAYVTEPQWSDSDPDGTPAARVLQLTCSPVHNSIPAYVRAGFRFGWSRAGRWLGRALRLHGRTGRPPMDWRKTGGPWFGNQLMTLTLHGRKAALTLVQAKAKPAGAQLETVLERTLTSN</sequence>
<dbReference type="InterPro" id="IPR029052">
    <property type="entry name" value="Metallo-depent_PP-like"/>
</dbReference>
<evidence type="ECO:0000259" key="2">
    <source>
        <dbReference type="Pfam" id="PF09423"/>
    </source>
</evidence>
<feature type="compositionally biased region" description="Low complexity" evidence="1">
    <location>
        <begin position="133"/>
        <end position="192"/>
    </location>
</feature>
<evidence type="ECO:0000259" key="3">
    <source>
        <dbReference type="Pfam" id="PF25077"/>
    </source>
</evidence>
<name>A0AAU1LQD8_9ACTN</name>
<evidence type="ECO:0000313" key="4">
    <source>
        <dbReference type="EMBL" id="WTQ73374.1"/>
    </source>
</evidence>
<accession>A0AAU1LQD8</accession>
<evidence type="ECO:0000256" key="1">
    <source>
        <dbReference type="SAM" id="MobiDB-lite"/>
    </source>
</evidence>
<dbReference type="PANTHER" id="PTHR37031">
    <property type="entry name" value="METALLOPHOSPHATASE BINDING DOMAIN PROTEIN"/>
    <property type="match status" value="1"/>
</dbReference>
<gene>
    <name evidence="4" type="ORF">OG222_09850</name>
</gene>
<dbReference type="AlphaFoldDB" id="A0AAU1LQD8"/>
<dbReference type="Pfam" id="PF09423">
    <property type="entry name" value="PhoD"/>
    <property type="match status" value="1"/>
</dbReference>
<reference evidence="4" key="1">
    <citation type="submission" date="2022-10" db="EMBL/GenBank/DDBJ databases">
        <title>The complete genomes of actinobacterial strains from the NBC collection.</title>
        <authorList>
            <person name="Joergensen T.S."/>
            <person name="Alvarez Arevalo M."/>
            <person name="Sterndorff E.B."/>
            <person name="Faurdal D."/>
            <person name="Vuksanovic O."/>
            <person name="Mourched A.-S."/>
            <person name="Charusanti P."/>
            <person name="Shaw S."/>
            <person name="Blin K."/>
            <person name="Weber T."/>
        </authorList>
    </citation>
    <scope>NUCLEOTIDE SEQUENCE</scope>
    <source>
        <strain evidence="4">NBC_00148</strain>
    </source>
</reference>
<dbReference type="InterPro" id="IPR018946">
    <property type="entry name" value="PhoD-like_MPP"/>
</dbReference>